<evidence type="ECO:0000256" key="1">
    <source>
        <dbReference type="ARBA" id="ARBA00003236"/>
    </source>
</evidence>
<proteinExistence type="inferred from homology"/>
<evidence type="ECO:0000313" key="10">
    <source>
        <dbReference type="Proteomes" id="UP000664405"/>
    </source>
</evidence>
<name>A0A8I1SG07_9PROT</name>
<dbReference type="Gene3D" id="3.20.20.370">
    <property type="entry name" value="Glycoside hydrolase/deacetylase"/>
    <property type="match status" value="1"/>
</dbReference>
<dbReference type="PANTHER" id="PTHR34216:SF3">
    <property type="entry name" value="POLY-BETA-1,6-N-ACETYL-D-GLUCOSAMINE N-DEACETYLASE"/>
    <property type="match status" value="1"/>
</dbReference>
<evidence type="ECO:0000313" key="9">
    <source>
        <dbReference type="EMBL" id="MBN8195202.1"/>
    </source>
</evidence>
<feature type="compositionally biased region" description="Low complexity" evidence="7">
    <location>
        <begin position="79"/>
        <end position="93"/>
    </location>
</feature>
<feature type="region of interest" description="Disordered" evidence="7">
    <location>
        <begin position="47"/>
        <end position="101"/>
    </location>
</feature>
<dbReference type="InterPro" id="IPR002509">
    <property type="entry name" value="NODB_dom"/>
</dbReference>
<keyword evidence="5" id="KW-0732">Signal</keyword>
<comment type="similarity">
    <text evidence="3">Belongs to the polysaccharide deacetylase family.</text>
</comment>
<evidence type="ECO:0000256" key="2">
    <source>
        <dbReference type="ARBA" id="ARBA00004613"/>
    </source>
</evidence>
<feature type="compositionally biased region" description="Low complexity" evidence="7">
    <location>
        <begin position="48"/>
        <end position="63"/>
    </location>
</feature>
<dbReference type="SUPFAM" id="SSF88713">
    <property type="entry name" value="Glycoside hydrolase/deacetylase"/>
    <property type="match status" value="1"/>
</dbReference>
<feature type="domain" description="NodB homology" evidence="8">
    <location>
        <begin position="185"/>
        <end position="434"/>
    </location>
</feature>
<dbReference type="CDD" id="cd10973">
    <property type="entry name" value="CE4_DAC_u4_5s"/>
    <property type="match status" value="1"/>
</dbReference>
<dbReference type="InterPro" id="IPR051398">
    <property type="entry name" value="Polysacch_Deacetylase"/>
</dbReference>
<sequence>MKFETKGQRSSSVTDLLSPGSMLRGMVFGMSFAVGLTFGVGQGSAQSVETETTAPATTPVAEPSAQSDSATGPDMSAQSAAPGATASETAAPEVPQPEAPAVDQAVDPAVDPIVAEKPAAAPAGDATSAVVFMYHRFGEDEYPSTNIKIDQFKEHIAELTSGGYTVMGLPQIVTAIENGGGLPDRTIGITIDDAYRSVYEQAWPIFKAHNMPFTVFVSTQQIDDGFSNYMTWDMVRDLVKAGVTIGGHSQHHSHLPDLDIAAVKAELDHSAKRFKEELGFVPDIFAYPYGEANADVINAVKEAGYKAAFGQQSGAMSTESDFMYLPRFALNEHYGAMDRFKLAANSLPLRVSDVTPGDYTLTRNPPAFGFTLKEPTANIACYPSDGDATMSRLGDERVEIRLDGPVASGRWRINCTAMGPDSRWQWFGMLYTVP</sequence>
<accession>A0A8I1SG07</accession>
<dbReference type="AlphaFoldDB" id="A0A8I1SG07"/>
<dbReference type="GO" id="GO:0005975">
    <property type="term" value="P:carbohydrate metabolic process"/>
    <property type="evidence" value="ECO:0007669"/>
    <property type="project" value="InterPro"/>
</dbReference>
<dbReference type="InterPro" id="IPR011330">
    <property type="entry name" value="Glyco_hydro/deAcase_b/a-brl"/>
</dbReference>
<dbReference type="GO" id="GO:0005576">
    <property type="term" value="C:extracellular region"/>
    <property type="evidence" value="ECO:0007669"/>
    <property type="project" value="UniProtKB-SubCell"/>
</dbReference>
<dbReference type="EMBL" id="JAEKJW010000001">
    <property type="protein sequence ID" value="MBN8195202.1"/>
    <property type="molecule type" value="Genomic_DNA"/>
</dbReference>
<dbReference type="GO" id="GO:0016810">
    <property type="term" value="F:hydrolase activity, acting on carbon-nitrogen (but not peptide) bonds"/>
    <property type="evidence" value="ECO:0007669"/>
    <property type="project" value="InterPro"/>
</dbReference>
<comment type="function">
    <text evidence="1">Is involved in generating a small heat-stable compound (Nod), an acylated oligomer of N-acetylglucosamine, that stimulates mitosis in various plant protoplasts.</text>
</comment>
<reference evidence="9" key="1">
    <citation type="submission" date="2020-12" db="EMBL/GenBank/DDBJ databases">
        <title>Oil enriched cultivation method for isolating marine PHA-producing bacteria.</title>
        <authorList>
            <person name="Zheng W."/>
            <person name="Yu S."/>
            <person name="Huang Y."/>
        </authorList>
    </citation>
    <scope>NUCLEOTIDE SEQUENCE</scope>
    <source>
        <strain evidence="9">SY-2-3</strain>
    </source>
</reference>
<dbReference type="PROSITE" id="PS51677">
    <property type="entry name" value="NODB"/>
    <property type="match status" value="1"/>
</dbReference>
<evidence type="ECO:0000256" key="3">
    <source>
        <dbReference type="ARBA" id="ARBA00010973"/>
    </source>
</evidence>
<evidence type="ECO:0000256" key="4">
    <source>
        <dbReference type="ARBA" id="ARBA00020071"/>
    </source>
</evidence>
<dbReference type="Pfam" id="PF01522">
    <property type="entry name" value="Polysacc_deac_1"/>
    <property type="match status" value="1"/>
</dbReference>
<evidence type="ECO:0000259" key="8">
    <source>
        <dbReference type="PROSITE" id="PS51677"/>
    </source>
</evidence>
<protein>
    <recommendedName>
        <fullName evidence="4">Chitooligosaccharide deacetylase</fullName>
    </recommendedName>
    <alternativeName>
        <fullName evidence="6">Nodulation protein B</fullName>
    </alternativeName>
</protein>
<dbReference type="RefSeq" id="WP_206926441.1">
    <property type="nucleotide sequence ID" value="NZ_JAEKJW010000001.1"/>
</dbReference>
<evidence type="ECO:0000256" key="7">
    <source>
        <dbReference type="SAM" id="MobiDB-lite"/>
    </source>
</evidence>
<dbReference type="Proteomes" id="UP000664405">
    <property type="component" value="Unassembled WGS sequence"/>
</dbReference>
<gene>
    <name evidence="9" type="ORF">JF547_01610</name>
</gene>
<comment type="caution">
    <text evidence="9">The sequence shown here is derived from an EMBL/GenBank/DDBJ whole genome shotgun (WGS) entry which is preliminary data.</text>
</comment>
<evidence type="ECO:0000256" key="6">
    <source>
        <dbReference type="ARBA" id="ARBA00032976"/>
    </source>
</evidence>
<evidence type="ECO:0000256" key="5">
    <source>
        <dbReference type="ARBA" id="ARBA00022729"/>
    </source>
</evidence>
<organism evidence="9 10">
    <name type="scientific">Thalassospira povalilytica</name>
    <dbReference type="NCBI Taxonomy" id="732237"/>
    <lineage>
        <taxon>Bacteria</taxon>
        <taxon>Pseudomonadati</taxon>
        <taxon>Pseudomonadota</taxon>
        <taxon>Alphaproteobacteria</taxon>
        <taxon>Rhodospirillales</taxon>
        <taxon>Thalassospiraceae</taxon>
        <taxon>Thalassospira</taxon>
    </lineage>
</organism>
<dbReference type="PANTHER" id="PTHR34216">
    <property type="match status" value="1"/>
</dbReference>
<comment type="subcellular location">
    <subcellularLocation>
        <location evidence="2">Secreted</location>
    </subcellularLocation>
</comment>